<gene>
    <name evidence="1" type="ORF">C8N40_11337</name>
</gene>
<dbReference type="Pfam" id="PF19617">
    <property type="entry name" value="DUF6122"/>
    <property type="match status" value="1"/>
</dbReference>
<accession>A0A2T5Y9T2</accession>
<dbReference type="AlphaFoldDB" id="A0A2T5Y9T2"/>
<dbReference type="Proteomes" id="UP000244225">
    <property type="component" value="Unassembled WGS sequence"/>
</dbReference>
<dbReference type="EMBL" id="QBKI01000013">
    <property type="protein sequence ID" value="PTX13115.1"/>
    <property type="molecule type" value="Genomic_DNA"/>
</dbReference>
<proteinExistence type="predicted"/>
<sequence length="67" mass="7691">MLAAVLINLSHPLVDPIVDPDKRNIGCYLLHSYCIIPLYLLMVFLPKPRLVRADLVIHVILDWLKCL</sequence>
<keyword evidence="2" id="KW-1185">Reference proteome</keyword>
<protein>
    <submittedName>
        <fullName evidence="1">Uncharacterized protein</fullName>
    </submittedName>
</protein>
<reference evidence="1 2" key="1">
    <citation type="submission" date="2018-04" db="EMBL/GenBank/DDBJ databases">
        <title>Genomic Encyclopedia of Archaeal and Bacterial Type Strains, Phase II (KMG-II): from individual species to whole genera.</title>
        <authorList>
            <person name="Goeker M."/>
        </authorList>
    </citation>
    <scope>NUCLEOTIDE SEQUENCE [LARGE SCALE GENOMIC DNA]</scope>
    <source>
        <strain evidence="1 2">DSM 100162</strain>
    </source>
</reference>
<comment type="caution">
    <text evidence="1">The sequence shown here is derived from an EMBL/GenBank/DDBJ whole genome shotgun (WGS) entry which is preliminary data.</text>
</comment>
<evidence type="ECO:0000313" key="1">
    <source>
        <dbReference type="EMBL" id="PTX13115.1"/>
    </source>
</evidence>
<dbReference type="InterPro" id="IPR046125">
    <property type="entry name" value="DUF6122"/>
</dbReference>
<evidence type="ECO:0000313" key="2">
    <source>
        <dbReference type="Proteomes" id="UP000244225"/>
    </source>
</evidence>
<organism evidence="1 2">
    <name type="scientific">Pontibacter mucosus</name>
    <dbReference type="NCBI Taxonomy" id="1649266"/>
    <lineage>
        <taxon>Bacteria</taxon>
        <taxon>Pseudomonadati</taxon>
        <taxon>Bacteroidota</taxon>
        <taxon>Cytophagia</taxon>
        <taxon>Cytophagales</taxon>
        <taxon>Hymenobacteraceae</taxon>
        <taxon>Pontibacter</taxon>
    </lineage>
</organism>
<name>A0A2T5Y9T2_9BACT</name>